<keyword evidence="4 7" id="KW-0472">Membrane</keyword>
<feature type="coiled-coil region" evidence="5">
    <location>
        <begin position="356"/>
        <end position="392"/>
    </location>
</feature>
<sequence>MNSRTFLLVLLIAVFAFASLSLGNTDSFEDFEAVFSENPDSKELNKDSAPVEDSDATLKIDSVVGADTFYDEEEFEGFEDMEVPVPAPVPIVNNENAKPIPTEEIKDKTPKKAPKFDWKEKDWSIEIGYASIIVLYLLNLVYGKYRNSQIVQAWMKQSIDLYKANFYYVGHGEKLIRQESSSTYTLTTVGRVHCSGSFTEIQLRKRHDLLSLVLNLLSPSKDTMTLTVPLNSNEMAPFVFALVSAGAKKNFVKEHKDLENTTQKSVSGLPTMSCFTDAPELVSTILCSDILSVIQEYSHLIEWIHVTDIHPEYIHSNILQLCLKLPTDVSQLEQLTKLAFFLIDFLPSVQLSKNSLVHIQKIRKQLQRKLEKESNLARQEVLQAKKEEAKKELLQKMTPEELEKYKDRQEKKRMRKLSKKQSKKIVSMG</sequence>
<dbReference type="AlphaFoldDB" id="A0A7S4ID72"/>
<evidence type="ECO:0000256" key="5">
    <source>
        <dbReference type="SAM" id="Coils"/>
    </source>
</evidence>
<evidence type="ECO:0000256" key="8">
    <source>
        <dbReference type="SAM" id="SignalP"/>
    </source>
</evidence>
<dbReference type="Pfam" id="PF07946">
    <property type="entry name" value="CCDC47"/>
    <property type="match status" value="1"/>
</dbReference>
<protein>
    <recommendedName>
        <fullName evidence="10">Coiled-coil domain-containing protein 47</fullName>
    </recommendedName>
</protein>
<dbReference type="GO" id="GO:0005783">
    <property type="term" value="C:endoplasmic reticulum"/>
    <property type="evidence" value="ECO:0007669"/>
    <property type="project" value="InterPro"/>
</dbReference>
<feature type="region of interest" description="Disordered" evidence="6">
    <location>
        <begin position="400"/>
        <end position="429"/>
    </location>
</feature>
<dbReference type="GO" id="GO:0016020">
    <property type="term" value="C:membrane"/>
    <property type="evidence" value="ECO:0007669"/>
    <property type="project" value="UniProtKB-SubCell"/>
</dbReference>
<dbReference type="PANTHER" id="PTHR12883:SF0">
    <property type="entry name" value="PAT COMPLEX SUBUNIT CCDC47"/>
    <property type="match status" value="1"/>
</dbReference>
<feature type="signal peptide" evidence="8">
    <location>
        <begin position="1"/>
        <end position="23"/>
    </location>
</feature>
<evidence type="ECO:0000313" key="9">
    <source>
        <dbReference type="EMBL" id="CAE2225943.1"/>
    </source>
</evidence>
<evidence type="ECO:0000256" key="2">
    <source>
        <dbReference type="ARBA" id="ARBA00022692"/>
    </source>
</evidence>
<accession>A0A7S4ID72</accession>
<comment type="subcellular location">
    <subcellularLocation>
        <location evidence="1">Membrane</location>
        <topology evidence="1">Single-pass membrane protein</topology>
    </subcellularLocation>
</comment>
<feature type="chain" id="PRO_5031404176" description="Coiled-coil domain-containing protein 47" evidence="8">
    <location>
        <begin position="24"/>
        <end position="429"/>
    </location>
</feature>
<dbReference type="GO" id="GO:0005509">
    <property type="term" value="F:calcium ion binding"/>
    <property type="evidence" value="ECO:0007669"/>
    <property type="project" value="InterPro"/>
</dbReference>
<evidence type="ECO:0008006" key="10">
    <source>
        <dbReference type="Google" id="ProtNLM"/>
    </source>
</evidence>
<organism evidence="9">
    <name type="scientific">Vannella robusta</name>
    <dbReference type="NCBI Taxonomy" id="1487602"/>
    <lineage>
        <taxon>Eukaryota</taxon>
        <taxon>Amoebozoa</taxon>
        <taxon>Discosea</taxon>
        <taxon>Flabellinia</taxon>
        <taxon>Vannellidae</taxon>
        <taxon>Vannella</taxon>
    </lineage>
</organism>
<evidence type="ECO:0000256" key="6">
    <source>
        <dbReference type="SAM" id="MobiDB-lite"/>
    </source>
</evidence>
<name>A0A7S4ID72_9EUKA</name>
<dbReference type="PANTHER" id="PTHR12883">
    <property type="entry name" value="ADIPOCYTE-SPECIFIC PROTEIN 4-RELATED"/>
    <property type="match status" value="1"/>
</dbReference>
<proteinExistence type="predicted"/>
<evidence type="ECO:0000256" key="3">
    <source>
        <dbReference type="ARBA" id="ARBA00022989"/>
    </source>
</evidence>
<evidence type="ECO:0000256" key="4">
    <source>
        <dbReference type="ARBA" id="ARBA00023136"/>
    </source>
</evidence>
<evidence type="ECO:0000256" key="1">
    <source>
        <dbReference type="ARBA" id="ARBA00004167"/>
    </source>
</evidence>
<dbReference type="GO" id="GO:0032469">
    <property type="term" value="P:endoplasmic reticulum calcium ion homeostasis"/>
    <property type="evidence" value="ECO:0007669"/>
    <property type="project" value="InterPro"/>
</dbReference>
<keyword evidence="3 7" id="KW-1133">Transmembrane helix</keyword>
<keyword evidence="8" id="KW-0732">Signal</keyword>
<dbReference type="EMBL" id="HBKP01015668">
    <property type="protein sequence ID" value="CAE2225943.1"/>
    <property type="molecule type" value="Transcribed_RNA"/>
</dbReference>
<gene>
    <name evidence="9" type="ORF">VSP0166_LOCUS11104</name>
</gene>
<dbReference type="InterPro" id="IPR012879">
    <property type="entry name" value="CCDC47"/>
</dbReference>
<evidence type="ECO:0000256" key="7">
    <source>
        <dbReference type="SAM" id="Phobius"/>
    </source>
</evidence>
<keyword evidence="2 7" id="KW-0812">Transmembrane</keyword>
<feature type="compositionally biased region" description="Basic and acidic residues" evidence="6">
    <location>
        <begin position="400"/>
        <end position="410"/>
    </location>
</feature>
<reference evidence="9" key="1">
    <citation type="submission" date="2021-01" db="EMBL/GenBank/DDBJ databases">
        <authorList>
            <person name="Corre E."/>
            <person name="Pelletier E."/>
            <person name="Niang G."/>
            <person name="Scheremetjew M."/>
            <person name="Finn R."/>
            <person name="Kale V."/>
            <person name="Holt S."/>
            <person name="Cochrane G."/>
            <person name="Meng A."/>
            <person name="Brown T."/>
            <person name="Cohen L."/>
        </authorList>
    </citation>
    <scope>NUCLEOTIDE SEQUENCE</scope>
    <source>
        <strain evidence="9">DIVA3 518/3/11/1/6</strain>
    </source>
</reference>
<keyword evidence="5" id="KW-0175">Coiled coil</keyword>
<feature type="compositionally biased region" description="Basic residues" evidence="6">
    <location>
        <begin position="411"/>
        <end position="423"/>
    </location>
</feature>
<feature type="transmembrane region" description="Helical" evidence="7">
    <location>
        <begin position="123"/>
        <end position="142"/>
    </location>
</feature>